<feature type="chain" id="PRO_5001538279" description="Transmembrane protein" evidence="3">
    <location>
        <begin position="20"/>
        <end position="227"/>
    </location>
</feature>
<evidence type="ECO:0000256" key="2">
    <source>
        <dbReference type="SAM" id="Phobius"/>
    </source>
</evidence>
<proteinExistence type="predicted"/>
<keyword evidence="2" id="KW-0812">Transmembrane</keyword>
<feature type="transmembrane region" description="Helical" evidence="2">
    <location>
        <begin position="177"/>
        <end position="197"/>
    </location>
</feature>
<name>A0A024ULP2_9STRA</name>
<keyword evidence="2" id="KW-0472">Membrane</keyword>
<dbReference type="AlphaFoldDB" id="A0A024ULP2"/>
<dbReference type="VEuPathDB" id="FungiDB:H310_02930"/>
<feature type="compositionally biased region" description="Low complexity" evidence="1">
    <location>
        <begin position="129"/>
        <end position="140"/>
    </location>
</feature>
<evidence type="ECO:0008006" key="5">
    <source>
        <dbReference type="Google" id="ProtNLM"/>
    </source>
</evidence>
<gene>
    <name evidence="4" type="ORF">H310_02930</name>
</gene>
<dbReference type="GeneID" id="20079980"/>
<feature type="region of interest" description="Disordered" evidence="1">
    <location>
        <begin position="129"/>
        <end position="149"/>
    </location>
</feature>
<evidence type="ECO:0000256" key="1">
    <source>
        <dbReference type="SAM" id="MobiDB-lite"/>
    </source>
</evidence>
<dbReference type="RefSeq" id="XP_008864847.1">
    <property type="nucleotide sequence ID" value="XM_008866625.1"/>
</dbReference>
<reference evidence="4" key="1">
    <citation type="submission" date="2013-12" db="EMBL/GenBank/DDBJ databases">
        <title>The Genome Sequence of Aphanomyces invadans NJM9701.</title>
        <authorList>
            <consortium name="The Broad Institute Genomics Platform"/>
            <person name="Russ C."/>
            <person name="Tyler B."/>
            <person name="van West P."/>
            <person name="Dieguez-Uribeondo J."/>
            <person name="Young S.K."/>
            <person name="Zeng Q."/>
            <person name="Gargeya S."/>
            <person name="Fitzgerald M."/>
            <person name="Abouelleil A."/>
            <person name="Alvarado L."/>
            <person name="Chapman S.B."/>
            <person name="Gainer-Dewar J."/>
            <person name="Goldberg J."/>
            <person name="Griggs A."/>
            <person name="Gujja S."/>
            <person name="Hansen M."/>
            <person name="Howarth C."/>
            <person name="Imamovic A."/>
            <person name="Ireland A."/>
            <person name="Larimer J."/>
            <person name="McCowan C."/>
            <person name="Murphy C."/>
            <person name="Pearson M."/>
            <person name="Poon T.W."/>
            <person name="Priest M."/>
            <person name="Roberts A."/>
            <person name="Saif S."/>
            <person name="Shea T."/>
            <person name="Sykes S."/>
            <person name="Wortman J."/>
            <person name="Nusbaum C."/>
            <person name="Birren B."/>
        </authorList>
    </citation>
    <scope>NUCLEOTIDE SEQUENCE [LARGE SCALE GENOMIC DNA]</scope>
    <source>
        <strain evidence="4">NJM9701</strain>
    </source>
</reference>
<evidence type="ECO:0000256" key="3">
    <source>
        <dbReference type="SAM" id="SignalP"/>
    </source>
</evidence>
<organism evidence="4">
    <name type="scientific">Aphanomyces invadans</name>
    <dbReference type="NCBI Taxonomy" id="157072"/>
    <lineage>
        <taxon>Eukaryota</taxon>
        <taxon>Sar</taxon>
        <taxon>Stramenopiles</taxon>
        <taxon>Oomycota</taxon>
        <taxon>Saprolegniomycetes</taxon>
        <taxon>Saprolegniales</taxon>
        <taxon>Verrucalvaceae</taxon>
        <taxon>Aphanomyces</taxon>
    </lineage>
</organism>
<evidence type="ECO:0000313" key="4">
    <source>
        <dbReference type="EMBL" id="ETW06772.1"/>
    </source>
</evidence>
<accession>A0A024ULP2</accession>
<keyword evidence="2" id="KW-1133">Transmembrane helix</keyword>
<keyword evidence="3" id="KW-0732">Signal</keyword>
<feature type="signal peptide" evidence="3">
    <location>
        <begin position="1"/>
        <end position="19"/>
    </location>
</feature>
<sequence>MVRTVHASLCLAFAALTAARDGHGNNMIGVSRPGDRAGNAFNLVGIPQAGAEPSEFAEAEFDHAFSAMDETAIALPNTPSPEEAAVVGVQYRRPLNDDENARAQETIPLPSSNDEPTITDNVEDDVDYAGDAYDGSGDAEPPAGNATDTTEAPVQVASVALFSESDSSSTSSSPTPVGIVGIALGCVATVCATVVLVRSRRQVALPSSESTLVMDDIRQRESDCGIH</sequence>
<dbReference type="EMBL" id="KI913955">
    <property type="protein sequence ID" value="ETW06772.1"/>
    <property type="molecule type" value="Genomic_DNA"/>
</dbReference>
<protein>
    <recommendedName>
        <fullName evidence="5">Transmembrane protein</fullName>
    </recommendedName>
</protein>